<dbReference type="InParanoid" id="A0A1Y2EIY4"/>
<evidence type="ECO:0000313" key="2">
    <source>
        <dbReference type="EMBL" id="ORY71407.1"/>
    </source>
</evidence>
<dbReference type="EMBL" id="MCFJ01000001">
    <property type="protein sequence ID" value="ORY71407.1"/>
    <property type="molecule type" value="Genomic_DNA"/>
</dbReference>
<dbReference type="Proteomes" id="UP000193689">
    <property type="component" value="Unassembled WGS sequence"/>
</dbReference>
<comment type="caution">
    <text evidence="2">The sequence shown here is derived from an EMBL/GenBank/DDBJ whole genome shotgun (WGS) entry which is preliminary data.</text>
</comment>
<feature type="compositionally biased region" description="Basic residues" evidence="1">
    <location>
        <begin position="1"/>
        <end position="11"/>
    </location>
</feature>
<evidence type="ECO:0000256" key="1">
    <source>
        <dbReference type="SAM" id="MobiDB-lite"/>
    </source>
</evidence>
<feature type="compositionally biased region" description="Pro residues" evidence="1">
    <location>
        <begin position="21"/>
        <end position="32"/>
    </location>
</feature>
<dbReference type="AlphaFoldDB" id="A0A1Y2EIY4"/>
<name>A0A1Y2EIY4_9PEZI</name>
<dbReference type="GeneID" id="63775333"/>
<proteinExistence type="predicted"/>
<dbReference type="RefSeq" id="XP_040720999.1">
    <property type="nucleotide sequence ID" value="XM_040859121.1"/>
</dbReference>
<sequence>MAGHVACRKRPVVVSRRPLDPNEPPMPAPSLPDPHKKTDRPPVMLISPSETLVTERER</sequence>
<feature type="region of interest" description="Disordered" evidence="1">
    <location>
        <begin position="1"/>
        <end position="58"/>
    </location>
</feature>
<keyword evidence="3" id="KW-1185">Reference proteome</keyword>
<accession>A0A1Y2EIY4</accession>
<evidence type="ECO:0000313" key="3">
    <source>
        <dbReference type="Proteomes" id="UP000193689"/>
    </source>
</evidence>
<protein>
    <submittedName>
        <fullName evidence="2">Uncharacterized protein</fullName>
    </submittedName>
</protein>
<reference evidence="2 3" key="1">
    <citation type="submission" date="2016-07" db="EMBL/GenBank/DDBJ databases">
        <title>Pervasive Adenine N6-methylation of Active Genes in Fungi.</title>
        <authorList>
            <consortium name="DOE Joint Genome Institute"/>
            <person name="Mondo S.J."/>
            <person name="Dannebaum R.O."/>
            <person name="Kuo R.C."/>
            <person name="Labutti K."/>
            <person name="Haridas S."/>
            <person name="Kuo A."/>
            <person name="Salamov A."/>
            <person name="Ahrendt S.R."/>
            <person name="Lipzen A."/>
            <person name="Sullivan W."/>
            <person name="Andreopoulos W.B."/>
            <person name="Clum A."/>
            <person name="Lindquist E."/>
            <person name="Daum C."/>
            <person name="Ramamoorthy G.K."/>
            <person name="Gryganskyi A."/>
            <person name="Culley D."/>
            <person name="Magnuson J.K."/>
            <person name="James T.Y."/>
            <person name="O'Malley M.A."/>
            <person name="Stajich J.E."/>
            <person name="Spatafora J.W."/>
            <person name="Visel A."/>
            <person name="Grigoriev I.V."/>
        </authorList>
    </citation>
    <scope>NUCLEOTIDE SEQUENCE [LARGE SCALE GENOMIC DNA]</scope>
    <source>
        <strain evidence="2 3">CBS 129021</strain>
    </source>
</reference>
<gene>
    <name evidence="2" type="ORF">BCR38DRAFT_416721</name>
</gene>
<organism evidence="2 3">
    <name type="scientific">Pseudomassariella vexata</name>
    <dbReference type="NCBI Taxonomy" id="1141098"/>
    <lineage>
        <taxon>Eukaryota</taxon>
        <taxon>Fungi</taxon>
        <taxon>Dikarya</taxon>
        <taxon>Ascomycota</taxon>
        <taxon>Pezizomycotina</taxon>
        <taxon>Sordariomycetes</taxon>
        <taxon>Xylariomycetidae</taxon>
        <taxon>Amphisphaeriales</taxon>
        <taxon>Pseudomassariaceae</taxon>
        <taxon>Pseudomassariella</taxon>
    </lineage>
</organism>